<organism evidence="1 2">
    <name type="scientific">Symbiodinium pilosum</name>
    <name type="common">Dinoflagellate</name>
    <dbReference type="NCBI Taxonomy" id="2952"/>
    <lineage>
        <taxon>Eukaryota</taxon>
        <taxon>Sar</taxon>
        <taxon>Alveolata</taxon>
        <taxon>Dinophyceae</taxon>
        <taxon>Suessiales</taxon>
        <taxon>Symbiodiniaceae</taxon>
        <taxon>Symbiodinium</taxon>
    </lineage>
</organism>
<protein>
    <recommendedName>
        <fullName evidence="3">Lipocalin/cytosolic fatty-acid binding domain-containing protein</fullName>
    </recommendedName>
</protein>
<dbReference type="GO" id="GO:0005737">
    <property type="term" value="C:cytoplasm"/>
    <property type="evidence" value="ECO:0007669"/>
    <property type="project" value="TreeGrafter"/>
</dbReference>
<dbReference type="SUPFAM" id="SSF50814">
    <property type="entry name" value="Lipocalins"/>
    <property type="match status" value="2"/>
</dbReference>
<name>A0A812MN98_SYMPI</name>
<evidence type="ECO:0008006" key="3">
    <source>
        <dbReference type="Google" id="ProtNLM"/>
    </source>
</evidence>
<evidence type="ECO:0000313" key="2">
    <source>
        <dbReference type="Proteomes" id="UP000649617"/>
    </source>
</evidence>
<proteinExistence type="predicted"/>
<dbReference type="EMBL" id="CAJNIZ010008794">
    <property type="protein sequence ID" value="CAE7271985.1"/>
    <property type="molecule type" value="Genomic_DNA"/>
</dbReference>
<dbReference type="GO" id="GO:0006629">
    <property type="term" value="P:lipid metabolic process"/>
    <property type="evidence" value="ECO:0007669"/>
    <property type="project" value="TreeGrafter"/>
</dbReference>
<dbReference type="InterPro" id="IPR012674">
    <property type="entry name" value="Calycin"/>
</dbReference>
<dbReference type="PANTHER" id="PTHR10612">
    <property type="entry name" value="APOLIPOPROTEIN D"/>
    <property type="match status" value="1"/>
</dbReference>
<dbReference type="Gene3D" id="2.40.128.20">
    <property type="match status" value="2"/>
</dbReference>
<accession>A0A812MN98</accession>
<dbReference type="OrthoDB" id="565904at2759"/>
<gene>
    <name evidence="1" type="ORF">SPIL2461_LOCUS5994</name>
</gene>
<dbReference type="AlphaFoldDB" id="A0A812MN98"/>
<evidence type="ECO:0000313" key="1">
    <source>
        <dbReference type="EMBL" id="CAE7271985.1"/>
    </source>
</evidence>
<dbReference type="GO" id="GO:0000302">
    <property type="term" value="P:response to reactive oxygen species"/>
    <property type="evidence" value="ECO:0007669"/>
    <property type="project" value="TreeGrafter"/>
</dbReference>
<comment type="caution">
    <text evidence="1">The sequence shown here is derived from an EMBL/GenBank/DDBJ whole genome shotgun (WGS) entry which is preliminary data.</text>
</comment>
<reference evidence="1" key="1">
    <citation type="submission" date="2021-02" db="EMBL/GenBank/DDBJ databases">
        <authorList>
            <person name="Dougan E. K."/>
            <person name="Rhodes N."/>
            <person name="Thang M."/>
            <person name="Chan C."/>
        </authorList>
    </citation>
    <scope>NUCLEOTIDE SEQUENCE</scope>
</reference>
<keyword evidence="2" id="KW-1185">Reference proteome</keyword>
<dbReference type="PANTHER" id="PTHR10612:SF56">
    <property type="entry name" value="LIPOCALIN_CYTOSOLIC FATTY-ACID BINDING DOMAIN-CONTAINING PROTEIN"/>
    <property type="match status" value="1"/>
</dbReference>
<dbReference type="Proteomes" id="UP000649617">
    <property type="component" value="Unassembled WGS sequence"/>
</dbReference>
<sequence>MEVSYFPKSQNRCVFSEYKLQRSLLGYDIAVFNSAQSVTPPFTEISGNVCARIVDQDKGRLEVASCFLVPALAGPYWVLAYNEEEGYALISGGPPKIATESACRTGTGINDSGLWILTRQQQRDEALVQKVRGIASDLGLDLSVLNDVDQTDCPPPPPICPPPGFDSVSEFDLEGFISKRWNVQQQMEVLYLPRSRNRCVFAEYELQSNPLGYDVSVFNSAQSVTPLFTEFSGNLCARIVDQDKGRLEVAPCFLIPAFAGPYWVLAYNEEEGYALISGGPPKIATESACRTGTGINDSGLWIFTRQQQRDEALVQKVRGIASDLGFDLSVLNDVDQTDCLPASSKVEAPVQAPVRQALDYHAILKIHKEANRNRGFDITQCMADVTNSASYIVRAILKIRSASSACSDPRACAVNIVNIISSFAWISQFTALAVSDCAVLAEQKALCTADIFVAWMTAQNILPCE</sequence>